<feature type="domain" description="Protein kinase" evidence="1">
    <location>
        <begin position="8"/>
        <end position="272"/>
    </location>
</feature>
<evidence type="ECO:0000313" key="3">
    <source>
        <dbReference type="Proteomes" id="UP000247523"/>
    </source>
</evidence>
<dbReference type="GO" id="GO:0004674">
    <property type="term" value="F:protein serine/threonine kinase activity"/>
    <property type="evidence" value="ECO:0007669"/>
    <property type="project" value="UniProtKB-KW"/>
</dbReference>
<keyword evidence="2" id="KW-0723">Serine/threonine-protein kinase</keyword>
<reference evidence="2 3" key="1">
    <citation type="submission" date="2018-05" db="EMBL/GenBank/DDBJ databases">
        <title>Genomic Encyclopedia of Type Strains, Phase IV (KMG-IV): sequencing the most valuable type-strain genomes for metagenomic binning, comparative biology and taxonomic classification.</title>
        <authorList>
            <person name="Goeker M."/>
        </authorList>
    </citation>
    <scope>NUCLEOTIDE SEQUENCE [LARGE SCALE GENOMIC DNA]</scope>
    <source>
        <strain evidence="2 3">DSM 28816</strain>
    </source>
</reference>
<dbReference type="Gene3D" id="3.30.200.20">
    <property type="entry name" value="Phosphorylase Kinase, domain 1"/>
    <property type="match status" value="1"/>
</dbReference>
<dbReference type="Gene3D" id="1.10.510.10">
    <property type="entry name" value="Transferase(Phosphotransferase) domain 1"/>
    <property type="match status" value="1"/>
</dbReference>
<dbReference type="PROSITE" id="PS50011">
    <property type="entry name" value="PROTEIN_KINASE_DOM"/>
    <property type="match status" value="1"/>
</dbReference>
<dbReference type="PANTHER" id="PTHR44167:SF24">
    <property type="entry name" value="SERINE_THREONINE-PROTEIN KINASE CHK2"/>
    <property type="match status" value="1"/>
</dbReference>
<gene>
    <name evidence="2" type="ORF">C8E03_109117</name>
</gene>
<dbReference type="PANTHER" id="PTHR44167">
    <property type="entry name" value="OVARIAN-SPECIFIC SERINE/THREONINE-PROTEIN KINASE LOK-RELATED"/>
    <property type="match status" value="1"/>
</dbReference>
<dbReference type="InterPro" id="IPR011009">
    <property type="entry name" value="Kinase-like_dom_sf"/>
</dbReference>
<comment type="caution">
    <text evidence="2">The sequence shown here is derived from an EMBL/GenBank/DDBJ whole genome shotgun (WGS) entry which is preliminary data.</text>
</comment>
<evidence type="ECO:0000259" key="1">
    <source>
        <dbReference type="PROSITE" id="PS50011"/>
    </source>
</evidence>
<dbReference type="InterPro" id="IPR008271">
    <property type="entry name" value="Ser/Thr_kinase_AS"/>
</dbReference>
<dbReference type="SMART" id="SM00220">
    <property type="entry name" value="S_TKc"/>
    <property type="match status" value="1"/>
</dbReference>
<dbReference type="InterPro" id="IPR000719">
    <property type="entry name" value="Prot_kinase_dom"/>
</dbReference>
<dbReference type="RefSeq" id="WP_110291538.1">
    <property type="nucleotide sequence ID" value="NZ_QICS01000009.1"/>
</dbReference>
<dbReference type="Proteomes" id="UP000247523">
    <property type="component" value="Unassembled WGS sequence"/>
</dbReference>
<dbReference type="EMBL" id="QICS01000009">
    <property type="protein sequence ID" value="PXV87827.1"/>
    <property type="molecule type" value="Genomic_DNA"/>
</dbReference>
<sequence length="747" mass="87739">MIEQLGEYKILKRMDGGGNGTVFLAENEAGEKVAIKILREEIGKGKKIQKRNRKKRIRFIIETETVVKIQKEVNGIIPIISYALPDEKSKKYWYAMPIATTIENKLKKIQSIEDKIKGVLDLARTLEILHRKDIVHRDIKPKNIYFYNEKYCIGDFGLVDYPERRELTSVQEAVGPRATMAPEMRYNARNADGKKADVYSLAKTLWIILKEVEYGFEGRYEEDDTIIGLRSDKRYRKEHLVELEALLKQSTEYDPALRPSMEAFVATLEKWLEVVNNDQKSNYSEWKYLQSKLFPKTVPLHTEWRDIGSIIKILNDIGSMPGLNHMFLPTGGGQDVESAEYAKEEGCICLVAGGCNYILKPHKLELENYGQKDYRWSYFRLQLEEIEPISDTIYENYRELLIEDYPGHYIVSNLTCYGRYDDGTKFPKGHRQVDRFLNGSFVVFSKQSVYNHISGTYDARHNKMGSIEFRQYIGTMRQSYYKLKDFQTFLNAYQKNPFSIKDEKAEAETNKRIEESCRFDKFIEENWSKWCFKKICDENNNKNKGKLEFAIMFHINGAAFDTRKYVAETGYICEEDFIPYPVSKEDKYIFSDFSGTVNAIIEMKEFVKKKCSDAGILWQEMGIYFTIKLFRIKPPSHLFTEEEIKSVLREGNDFRHNRLVIDEDGYAQLIDSDLQYECYRYPVFQESYDARNNYVGQYANLDDVNEIYLAMLEGWLYHLRTGQRHDIDYYDQNTETEKVIEEIEKYY</sequence>
<keyword evidence="2" id="KW-0808">Transferase</keyword>
<protein>
    <submittedName>
        <fullName evidence="2">Serine/threonine protein kinase</fullName>
    </submittedName>
</protein>
<dbReference type="Pfam" id="PF00069">
    <property type="entry name" value="Pkinase"/>
    <property type="match status" value="1"/>
</dbReference>
<dbReference type="GO" id="GO:0005737">
    <property type="term" value="C:cytoplasm"/>
    <property type="evidence" value="ECO:0007669"/>
    <property type="project" value="TreeGrafter"/>
</dbReference>
<keyword evidence="2" id="KW-0418">Kinase</keyword>
<dbReference type="GO" id="GO:0005524">
    <property type="term" value="F:ATP binding"/>
    <property type="evidence" value="ECO:0007669"/>
    <property type="project" value="InterPro"/>
</dbReference>
<dbReference type="SUPFAM" id="SSF56112">
    <property type="entry name" value="Protein kinase-like (PK-like)"/>
    <property type="match status" value="1"/>
</dbReference>
<proteinExistence type="predicted"/>
<name>A0A318ETY5_9FIRM</name>
<dbReference type="PROSITE" id="PS00108">
    <property type="entry name" value="PROTEIN_KINASE_ST"/>
    <property type="match status" value="1"/>
</dbReference>
<organism evidence="2 3">
    <name type="scientific">Lachnotalea glycerini</name>
    <dbReference type="NCBI Taxonomy" id="1763509"/>
    <lineage>
        <taxon>Bacteria</taxon>
        <taxon>Bacillati</taxon>
        <taxon>Bacillota</taxon>
        <taxon>Clostridia</taxon>
        <taxon>Lachnospirales</taxon>
        <taxon>Lachnospiraceae</taxon>
        <taxon>Lachnotalea</taxon>
    </lineage>
</organism>
<evidence type="ECO:0000313" key="2">
    <source>
        <dbReference type="EMBL" id="PXV87827.1"/>
    </source>
</evidence>
<dbReference type="AlphaFoldDB" id="A0A318ETY5"/>
<accession>A0A318ETY5</accession>